<evidence type="ECO:0000313" key="4">
    <source>
        <dbReference type="Proteomes" id="UP000515163"/>
    </source>
</evidence>
<evidence type="ECO:0000313" key="5">
    <source>
        <dbReference type="RefSeq" id="XP_031562107.1"/>
    </source>
</evidence>
<keyword evidence="2" id="KW-1133">Transmembrane helix</keyword>
<name>A0A6P8IA90_ACTTE</name>
<dbReference type="InterPro" id="IPR001107">
    <property type="entry name" value="Band_7"/>
</dbReference>
<sequence length="363" mass="41076">MRIKKSADITPSPPPDPVQQEQGEMPASAVTSNHRKFIFGILFVGAVLTVVLVVLGYQDVNFYEYGFLKRKSTGKVDTSKVYLSGRHFVGPDYTFKKFKADAHFEDINNIAVFTSDKLEVQTSCAFQYFLKIEDLADLHNEYDLFYQPVIRSTALSALKGRAALISIEYYLRQRARVEQQLFQALKDRLNGVCCRENCESTNSCKPGCKPRSSCLREDKGLFVEVDMFQLHAVLIPNDVKSRYLSQVIENAKPGKRKLCSTRKGLGLLSIVRKETEKMIQQIKNEAQVISQNASAQAELSKTRARSQALVKVEKARNSGLGIIHNRLNITIEQHKASFNYLRALRDHKSVALNVNYDTLMARD</sequence>
<feature type="transmembrane region" description="Helical" evidence="2">
    <location>
        <begin position="37"/>
        <end position="57"/>
    </location>
</feature>
<dbReference type="AlphaFoldDB" id="A0A6P8IA90"/>
<dbReference type="OrthoDB" id="5986675at2759"/>
<evidence type="ECO:0000256" key="1">
    <source>
        <dbReference type="SAM" id="MobiDB-lite"/>
    </source>
</evidence>
<evidence type="ECO:0000259" key="3">
    <source>
        <dbReference type="Pfam" id="PF01145"/>
    </source>
</evidence>
<evidence type="ECO:0000256" key="2">
    <source>
        <dbReference type="SAM" id="Phobius"/>
    </source>
</evidence>
<dbReference type="KEGG" id="aten:116297923"/>
<dbReference type="Pfam" id="PF01145">
    <property type="entry name" value="Band_7"/>
    <property type="match status" value="1"/>
</dbReference>
<dbReference type="GeneID" id="116297923"/>
<dbReference type="RefSeq" id="XP_031562107.1">
    <property type="nucleotide sequence ID" value="XM_031706247.1"/>
</dbReference>
<gene>
    <name evidence="5" type="primary">LOC116297923</name>
</gene>
<organism evidence="4 5">
    <name type="scientific">Actinia tenebrosa</name>
    <name type="common">Australian red waratah sea anemone</name>
    <dbReference type="NCBI Taxonomy" id="6105"/>
    <lineage>
        <taxon>Eukaryota</taxon>
        <taxon>Metazoa</taxon>
        <taxon>Cnidaria</taxon>
        <taxon>Anthozoa</taxon>
        <taxon>Hexacorallia</taxon>
        <taxon>Actiniaria</taxon>
        <taxon>Actiniidae</taxon>
        <taxon>Actinia</taxon>
    </lineage>
</organism>
<keyword evidence="2" id="KW-0472">Membrane</keyword>
<proteinExistence type="predicted"/>
<keyword evidence="4" id="KW-1185">Reference proteome</keyword>
<dbReference type="InParanoid" id="A0A6P8IA90"/>
<keyword evidence="2" id="KW-0812">Transmembrane</keyword>
<protein>
    <submittedName>
        <fullName evidence="5">Uncharacterized protein LOC116297923</fullName>
    </submittedName>
</protein>
<dbReference type="Proteomes" id="UP000515163">
    <property type="component" value="Unplaced"/>
</dbReference>
<feature type="domain" description="Band 7" evidence="3">
    <location>
        <begin position="64"/>
        <end position="192"/>
    </location>
</feature>
<reference evidence="5" key="1">
    <citation type="submission" date="2025-08" db="UniProtKB">
        <authorList>
            <consortium name="RefSeq"/>
        </authorList>
    </citation>
    <scope>IDENTIFICATION</scope>
    <source>
        <tissue evidence="5">Tentacle</tissue>
    </source>
</reference>
<accession>A0A6P8IA90</accession>
<feature type="region of interest" description="Disordered" evidence="1">
    <location>
        <begin position="1"/>
        <end position="26"/>
    </location>
</feature>